<proteinExistence type="predicted"/>
<evidence type="ECO:0000313" key="3">
    <source>
        <dbReference type="Proteomes" id="UP000724874"/>
    </source>
</evidence>
<gene>
    <name evidence="2" type="ORF">CPB84DRAFT_1844888</name>
</gene>
<dbReference type="AlphaFoldDB" id="A0A9P5NT13"/>
<evidence type="ECO:0000313" key="2">
    <source>
        <dbReference type="EMBL" id="KAF8905481.1"/>
    </source>
</evidence>
<protein>
    <submittedName>
        <fullName evidence="2">Uncharacterized protein</fullName>
    </submittedName>
</protein>
<feature type="compositionally biased region" description="Pro residues" evidence="1">
    <location>
        <begin position="1"/>
        <end position="12"/>
    </location>
</feature>
<feature type="region of interest" description="Disordered" evidence="1">
    <location>
        <begin position="119"/>
        <end position="155"/>
    </location>
</feature>
<organism evidence="2 3">
    <name type="scientific">Gymnopilus junonius</name>
    <name type="common">Spectacular rustgill mushroom</name>
    <name type="synonym">Gymnopilus spectabilis subsp. junonius</name>
    <dbReference type="NCBI Taxonomy" id="109634"/>
    <lineage>
        <taxon>Eukaryota</taxon>
        <taxon>Fungi</taxon>
        <taxon>Dikarya</taxon>
        <taxon>Basidiomycota</taxon>
        <taxon>Agaricomycotina</taxon>
        <taxon>Agaricomycetes</taxon>
        <taxon>Agaricomycetidae</taxon>
        <taxon>Agaricales</taxon>
        <taxon>Agaricineae</taxon>
        <taxon>Hymenogastraceae</taxon>
        <taxon>Gymnopilus</taxon>
    </lineage>
</organism>
<evidence type="ECO:0000256" key="1">
    <source>
        <dbReference type="SAM" id="MobiDB-lite"/>
    </source>
</evidence>
<name>A0A9P5NT13_GYMJU</name>
<comment type="caution">
    <text evidence="2">The sequence shown here is derived from an EMBL/GenBank/DDBJ whole genome shotgun (WGS) entry which is preliminary data.</text>
</comment>
<dbReference type="EMBL" id="JADNYJ010000022">
    <property type="protein sequence ID" value="KAF8905481.1"/>
    <property type="molecule type" value="Genomic_DNA"/>
</dbReference>
<dbReference type="Proteomes" id="UP000724874">
    <property type="component" value="Unassembled WGS sequence"/>
</dbReference>
<reference evidence="2" key="1">
    <citation type="submission" date="2020-11" db="EMBL/GenBank/DDBJ databases">
        <authorList>
            <consortium name="DOE Joint Genome Institute"/>
            <person name="Ahrendt S."/>
            <person name="Riley R."/>
            <person name="Andreopoulos W."/>
            <person name="LaButti K."/>
            <person name="Pangilinan J."/>
            <person name="Ruiz-duenas F.J."/>
            <person name="Barrasa J.M."/>
            <person name="Sanchez-Garcia M."/>
            <person name="Camarero S."/>
            <person name="Miyauchi S."/>
            <person name="Serrano A."/>
            <person name="Linde D."/>
            <person name="Babiker R."/>
            <person name="Drula E."/>
            <person name="Ayuso-Fernandez I."/>
            <person name="Pacheco R."/>
            <person name="Padilla G."/>
            <person name="Ferreira P."/>
            <person name="Barriuso J."/>
            <person name="Kellner H."/>
            <person name="Castanera R."/>
            <person name="Alfaro M."/>
            <person name="Ramirez L."/>
            <person name="Pisabarro A.G."/>
            <person name="Kuo A."/>
            <person name="Tritt A."/>
            <person name="Lipzen A."/>
            <person name="He G."/>
            <person name="Yan M."/>
            <person name="Ng V."/>
            <person name="Cullen D."/>
            <person name="Martin F."/>
            <person name="Rosso M.-N."/>
            <person name="Henrissat B."/>
            <person name="Hibbett D."/>
            <person name="Martinez A.T."/>
            <person name="Grigoriev I.V."/>
        </authorList>
    </citation>
    <scope>NUCLEOTIDE SEQUENCE</scope>
    <source>
        <strain evidence="2">AH 44721</strain>
    </source>
</reference>
<dbReference type="OrthoDB" id="3269001at2759"/>
<keyword evidence="3" id="KW-1185">Reference proteome</keyword>
<feature type="compositionally biased region" description="Low complexity" evidence="1">
    <location>
        <begin position="127"/>
        <end position="148"/>
    </location>
</feature>
<sequence length="476" mass="54047">MPPPSRPTPDVPQPNLSQSQGAKPSKGVRWTSLHRLSYWDPVNHTILGFLHNWVEGILKYHLCTLWGIGHDEKQEEKLKDVDLDEQWTDADISDSGSELDELCQEVAEYDNQAARAMLHMLPPDSPSPSSTTLNSLDSSSPTTPTQPLFAHDTDMDDLHDPDFIPPLSLDTPPFNFSEAQLQTIHSCIENITLPTWVQHPPVNLGDPSHGKLKAHEYLTLFTSIFPLIIPELWHGTNATDFGQEHLQCFHHLVSATNIIASFTTSLQKADDYMQHYVTYRAAIQWLFPHFPSMPNHHYAMHNGDLLKRWGPMPSLSEFFGERVNGMLQSTKTNRQLTESPRNTSLTPIEAAEVLAQAPKLDDRDYVEEEEHAPFINYPGFKAWIFDSQPSDDSELVIIEPHHILTHLTTFQWPPGTYGIDCKTLVNLIVCWLSKLLFNLHLLIVIYAPPTNSDLQLYELRPHDPLEVLQVPEHVDT</sequence>
<accession>A0A9P5NT13</accession>
<feature type="region of interest" description="Disordered" evidence="1">
    <location>
        <begin position="1"/>
        <end position="26"/>
    </location>
</feature>